<dbReference type="SUPFAM" id="SSF46774">
    <property type="entry name" value="ARID-like"/>
    <property type="match status" value="1"/>
</dbReference>
<proteinExistence type="predicted"/>
<evidence type="ECO:0000256" key="1">
    <source>
        <dbReference type="SAM" id="MobiDB-lite"/>
    </source>
</evidence>
<dbReference type="GO" id="GO:0003677">
    <property type="term" value="F:DNA binding"/>
    <property type="evidence" value="ECO:0007669"/>
    <property type="project" value="InterPro"/>
</dbReference>
<sequence>MVPHNAAHPPSQPFGPFAHTQSSPLDNPAFDMLSSPHVAKQMAALSAANQARIAQNARTGPPPPTGGTSSGAFLGGIHMNNNNNASNGSGRLSTASLGGVGQELETHTVHANFETAPNNRGLAQTPHSATTSSFPDLPMSQSRNQQQQQQQQQHNPTWKQRQFSFLQQIAALHARRGNPLPPQLTGVQTPAFDPATTNWSMIEPSQEVGNFLLAGKDVDLFRLWTAVISHGGSQTVINANGWASFLPLFDLPEEFAAPNGNVIALAPMLFQIYMQILAPFEESYKKNIAEQQKKAQATAQRPGGMPGAQFAPPPNLGRPGHGLPNMQQPGMRPPMNVNGAMSQPIPPTNGLPYNPMHNQHRPSSSQNPHQISTPDSHNPMNSAMDILPHTVDSNLLDQDIQGIKRKHEQSDGDMKRVRQKTDPPESHSMSMMPDENALTRQNSQSLPTTNGQVRPRQQPARRKIEYVPLKREVESYGGRDLRILDQEYNAVASRRPMREVNDWGTVELDWLCMSIRSRLSLELSYALTTFCVISTMRSQTPQTGFPLKECPDLLEDSLDLVEELAYGESEKKPPSDALDQPRLFTNRELVSYVQDTHGQPFASLRRQQGSKDPNLGPTQRPADLIMLVVDIIRNLTVVDNNLEFLAKHPRAMDVLLRLCCVEQADGQPPVPSSKALSLVDVLYIRREVVNIMVGVSSQLRLSANSTPATHRTTRRMVDLLASYLVDPIESVPPMESIQATGVAPNHHRRPPVLADTALEAFTKLSTVDENRPVIAQVVPAPTLWLLLERLLRRLPVMDVDFQLMMQRESWIAHIEKIIAAIYTIIFISPSDLKHRIKTDRSLAFKHIMLRVAYRVLQQEGRCGYAGRRAIESIKLLDGSEETTSSEQHTPALSFGMGFEDGGDAGMEKGMGLLGGSRDIAWDMLFMREVLQDDVVFMELDSLQRVDC</sequence>
<evidence type="ECO:0000313" key="4">
    <source>
        <dbReference type="Proteomes" id="UP000567179"/>
    </source>
</evidence>
<feature type="region of interest" description="Disordered" evidence="1">
    <location>
        <begin position="405"/>
        <end position="459"/>
    </location>
</feature>
<feature type="compositionally biased region" description="Basic and acidic residues" evidence="1">
    <location>
        <begin position="408"/>
        <end position="425"/>
    </location>
</feature>
<accession>A0A8H5EUP3</accession>
<dbReference type="OrthoDB" id="1938591at2759"/>
<dbReference type="PROSITE" id="PS51011">
    <property type="entry name" value="ARID"/>
    <property type="match status" value="1"/>
</dbReference>
<dbReference type="SMART" id="SM01014">
    <property type="entry name" value="ARID"/>
    <property type="match status" value="1"/>
</dbReference>
<feature type="region of interest" description="Disordered" evidence="1">
    <location>
        <begin position="1"/>
        <end position="100"/>
    </location>
</feature>
<feature type="compositionally biased region" description="Polar residues" evidence="1">
    <location>
        <begin position="361"/>
        <end position="381"/>
    </location>
</feature>
<dbReference type="SMART" id="SM00501">
    <property type="entry name" value="BRIGHT"/>
    <property type="match status" value="1"/>
</dbReference>
<name>A0A8H5EUP3_9AGAR</name>
<reference evidence="3 4" key="1">
    <citation type="journal article" date="2020" name="ISME J.">
        <title>Uncovering the hidden diversity of litter-decomposition mechanisms in mushroom-forming fungi.</title>
        <authorList>
            <person name="Floudas D."/>
            <person name="Bentzer J."/>
            <person name="Ahren D."/>
            <person name="Johansson T."/>
            <person name="Persson P."/>
            <person name="Tunlid A."/>
        </authorList>
    </citation>
    <scope>NUCLEOTIDE SEQUENCE [LARGE SCALE GENOMIC DNA]</scope>
    <source>
        <strain evidence="3 4">CBS 101986</strain>
    </source>
</reference>
<feature type="compositionally biased region" description="Polar residues" evidence="1">
    <location>
        <begin position="438"/>
        <end position="452"/>
    </location>
</feature>
<dbReference type="AlphaFoldDB" id="A0A8H5EUP3"/>
<dbReference type="InterPro" id="IPR036431">
    <property type="entry name" value="ARID_dom_sf"/>
</dbReference>
<feature type="compositionally biased region" description="Low complexity" evidence="1">
    <location>
        <begin position="80"/>
        <end position="90"/>
    </location>
</feature>
<evidence type="ECO:0000259" key="2">
    <source>
        <dbReference type="PROSITE" id="PS51011"/>
    </source>
</evidence>
<protein>
    <recommendedName>
        <fullName evidence="2">ARID domain-containing protein</fullName>
    </recommendedName>
</protein>
<feature type="domain" description="ARID" evidence="2">
    <location>
        <begin position="159"/>
        <end position="285"/>
    </location>
</feature>
<dbReference type="CDD" id="cd16100">
    <property type="entry name" value="ARID"/>
    <property type="match status" value="1"/>
</dbReference>
<feature type="compositionally biased region" description="Polar residues" evidence="1">
    <location>
        <begin position="116"/>
        <end position="144"/>
    </location>
</feature>
<feature type="region of interest" description="Disordered" evidence="1">
    <location>
        <begin position="116"/>
        <end position="159"/>
    </location>
</feature>
<organism evidence="3 4">
    <name type="scientific">Psilocybe cf. subviscida</name>
    <dbReference type="NCBI Taxonomy" id="2480587"/>
    <lineage>
        <taxon>Eukaryota</taxon>
        <taxon>Fungi</taxon>
        <taxon>Dikarya</taxon>
        <taxon>Basidiomycota</taxon>
        <taxon>Agaricomycotina</taxon>
        <taxon>Agaricomycetes</taxon>
        <taxon>Agaricomycetidae</taxon>
        <taxon>Agaricales</taxon>
        <taxon>Agaricineae</taxon>
        <taxon>Strophariaceae</taxon>
        <taxon>Psilocybe</taxon>
    </lineage>
</organism>
<comment type="caution">
    <text evidence="3">The sequence shown here is derived from an EMBL/GenBank/DDBJ whole genome shotgun (WGS) entry which is preliminary data.</text>
</comment>
<dbReference type="EMBL" id="JAACJJ010000056">
    <property type="protein sequence ID" value="KAF5312987.1"/>
    <property type="molecule type" value="Genomic_DNA"/>
</dbReference>
<dbReference type="InterPro" id="IPR001606">
    <property type="entry name" value="ARID_dom"/>
</dbReference>
<feature type="compositionally biased region" description="Low complexity" evidence="1">
    <location>
        <begin position="47"/>
        <end position="59"/>
    </location>
</feature>
<feature type="region of interest" description="Disordered" evidence="1">
    <location>
        <begin position="289"/>
        <end position="385"/>
    </location>
</feature>
<gene>
    <name evidence="3" type="ORF">D9619_003150</name>
</gene>
<keyword evidence="4" id="KW-1185">Reference proteome</keyword>
<evidence type="ECO:0000313" key="3">
    <source>
        <dbReference type="EMBL" id="KAF5312987.1"/>
    </source>
</evidence>
<dbReference type="Pfam" id="PF01388">
    <property type="entry name" value="ARID"/>
    <property type="match status" value="1"/>
</dbReference>
<dbReference type="Proteomes" id="UP000567179">
    <property type="component" value="Unassembled WGS sequence"/>
</dbReference>
<dbReference type="Gene3D" id="1.10.150.60">
    <property type="entry name" value="ARID DNA-binding domain"/>
    <property type="match status" value="1"/>
</dbReference>